<dbReference type="GO" id="GO:0008381">
    <property type="term" value="F:mechanosensitive monoatomic ion channel activity"/>
    <property type="evidence" value="ECO:0007669"/>
    <property type="project" value="InterPro"/>
</dbReference>
<keyword evidence="12" id="KW-1185">Reference proteome</keyword>
<dbReference type="PANTHER" id="PTHR30266:SF2">
    <property type="entry name" value="LARGE-CONDUCTANCE MECHANOSENSITIVE CHANNEL"/>
    <property type="match status" value="1"/>
</dbReference>
<comment type="caution">
    <text evidence="11">The sequence shown here is derived from an EMBL/GenBank/DDBJ whole genome shotgun (WGS) entry which is preliminary data.</text>
</comment>
<dbReference type="EMBL" id="ANHZ02000002">
    <property type="protein sequence ID" value="EME37717.1"/>
    <property type="molecule type" value="Genomic_DNA"/>
</dbReference>
<gene>
    <name evidence="11" type="ORF">C884_01091</name>
</gene>
<dbReference type="PROSITE" id="PS01327">
    <property type="entry name" value="MSCL"/>
    <property type="match status" value="1"/>
</dbReference>
<comment type="subcellular location">
    <subcellularLocation>
        <location evidence="1">Cell membrane</location>
        <topology evidence="1">Multi-pass membrane protein</topology>
    </subcellularLocation>
</comment>
<evidence type="ECO:0000313" key="11">
    <source>
        <dbReference type="EMBL" id="EME37717.1"/>
    </source>
</evidence>
<keyword evidence="6 10" id="KW-1133">Transmembrane helix</keyword>
<evidence type="ECO:0000256" key="1">
    <source>
        <dbReference type="ARBA" id="ARBA00004651"/>
    </source>
</evidence>
<dbReference type="InterPro" id="IPR001185">
    <property type="entry name" value="MS_channel"/>
</dbReference>
<evidence type="ECO:0000256" key="2">
    <source>
        <dbReference type="ARBA" id="ARBA00007254"/>
    </source>
</evidence>
<comment type="similarity">
    <text evidence="2">Belongs to the MscL family.</text>
</comment>
<evidence type="ECO:0000256" key="6">
    <source>
        <dbReference type="ARBA" id="ARBA00022989"/>
    </source>
</evidence>
<keyword evidence="3" id="KW-0813">Transport</keyword>
<dbReference type="GO" id="GO:0005886">
    <property type="term" value="C:plasma membrane"/>
    <property type="evidence" value="ECO:0007669"/>
    <property type="project" value="UniProtKB-SubCell"/>
</dbReference>
<name>M2WGM0_9MICC</name>
<dbReference type="InterPro" id="IPR037673">
    <property type="entry name" value="MSC/AndL"/>
</dbReference>
<protein>
    <submittedName>
        <fullName evidence="11">Large-conductance mechanosensitive channel</fullName>
    </submittedName>
</protein>
<keyword evidence="9" id="KW-0407">Ion channel</keyword>
<evidence type="ECO:0000256" key="3">
    <source>
        <dbReference type="ARBA" id="ARBA00022448"/>
    </source>
</evidence>
<dbReference type="Gene3D" id="1.10.1200.120">
    <property type="entry name" value="Large-conductance mechanosensitive channel, MscL, domain 1"/>
    <property type="match status" value="1"/>
</dbReference>
<dbReference type="Proteomes" id="UP000009877">
    <property type="component" value="Unassembled WGS sequence"/>
</dbReference>
<dbReference type="AlphaFoldDB" id="M2WGM0"/>
<evidence type="ECO:0000256" key="4">
    <source>
        <dbReference type="ARBA" id="ARBA00022475"/>
    </source>
</evidence>
<dbReference type="InterPro" id="IPR036019">
    <property type="entry name" value="MscL_channel"/>
</dbReference>
<sequence>MKGNVIDLAVAVIVGGAFAPVISTLVDSVIMPLISGLIGFPNFDQFLAIQVNGTENYVRLGAWLTVIVNFLIIAAALYFVVVMPMNKMIERRNLRLGINPDEEEVDPQVALLTEIRDALVPGAGQAESVSPKDTPSV</sequence>
<keyword evidence="8 10" id="KW-0472">Membrane</keyword>
<keyword evidence="5 10" id="KW-0812">Transmembrane</keyword>
<dbReference type="SUPFAM" id="SSF81330">
    <property type="entry name" value="Gated mechanosensitive channel"/>
    <property type="match status" value="1"/>
</dbReference>
<keyword evidence="7" id="KW-0406">Ion transport</keyword>
<evidence type="ECO:0000256" key="8">
    <source>
        <dbReference type="ARBA" id="ARBA00023136"/>
    </source>
</evidence>
<dbReference type="InterPro" id="IPR019823">
    <property type="entry name" value="Mechanosensitive_channel_CS"/>
</dbReference>
<proteinExistence type="inferred from homology"/>
<evidence type="ECO:0000256" key="5">
    <source>
        <dbReference type="ARBA" id="ARBA00022692"/>
    </source>
</evidence>
<keyword evidence="4" id="KW-1003">Cell membrane</keyword>
<organism evidence="11 12">
    <name type="scientific">Kocuria palustris PEL</name>
    <dbReference type="NCBI Taxonomy" id="1236550"/>
    <lineage>
        <taxon>Bacteria</taxon>
        <taxon>Bacillati</taxon>
        <taxon>Actinomycetota</taxon>
        <taxon>Actinomycetes</taxon>
        <taxon>Micrococcales</taxon>
        <taxon>Micrococcaceae</taxon>
        <taxon>Kocuria</taxon>
    </lineage>
</organism>
<reference evidence="11 12" key="1">
    <citation type="journal article" date="2014" name="Genome Announc.">
        <title>Draft Genome Sequence of Kocuria palustris PEL.</title>
        <authorList>
            <person name="Sharma G."/>
            <person name="Khatri I."/>
            <person name="Subramanian S."/>
        </authorList>
    </citation>
    <scope>NUCLEOTIDE SEQUENCE [LARGE SCALE GENOMIC DNA]</scope>
    <source>
        <strain evidence="11 12">PEL</strain>
    </source>
</reference>
<feature type="transmembrane region" description="Helical" evidence="10">
    <location>
        <begin position="60"/>
        <end position="82"/>
    </location>
</feature>
<evidence type="ECO:0000256" key="10">
    <source>
        <dbReference type="SAM" id="Phobius"/>
    </source>
</evidence>
<dbReference type="PANTHER" id="PTHR30266">
    <property type="entry name" value="MECHANOSENSITIVE CHANNEL MSCL"/>
    <property type="match status" value="1"/>
</dbReference>
<dbReference type="STRING" id="71999.KPaMU14_09750"/>
<evidence type="ECO:0000256" key="7">
    <source>
        <dbReference type="ARBA" id="ARBA00023065"/>
    </source>
</evidence>
<evidence type="ECO:0000256" key="9">
    <source>
        <dbReference type="ARBA" id="ARBA00023303"/>
    </source>
</evidence>
<accession>M2WGM0</accession>
<feature type="transmembrane region" description="Helical" evidence="10">
    <location>
        <begin position="12"/>
        <end position="40"/>
    </location>
</feature>
<evidence type="ECO:0000313" key="12">
    <source>
        <dbReference type="Proteomes" id="UP000009877"/>
    </source>
</evidence>
<dbReference type="Pfam" id="PF01741">
    <property type="entry name" value="MscL"/>
    <property type="match status" value="1"/>
</dbReference>
<dbReference type="NCBIfam" id="TIGR00220">
    <property type="entry name" value="mscL"/>
    <property type="match status" value="1"/>
</dbReference>